<evidence type="ECO:0000313" key="1">
    <source>
        <dbReference type="EMBL" id="AIW18588.1"/>
    </source>
</evidence>
<dbReference type="Proteomes" id="UP000030081">
    <property type="component" value="Chromosome 1"/>
</dbReference>
<proteinExistence type="predicted"/>
<reference evidence="1 2" key="1">
    <citation type="submission" date="2014-10" db="EMBL/GenBank/DDBJ databases">
        <title>The Complete Genome Sequence for the Shellfish Pathogen Vibrio coralliilyticus RE98 Isolated from a Shellfish Hatchery.</title>
        <authorList>
            <person name="Richards G.P."/>
            <person name="Bono J.L."/>
            <person name="Watson M.A."/>
            <person name="Needleman D.S."/>
        </authorList>
    </citation>
    <scope>NUCLEOTIDE SEQUENCE [LARGE SCALE GENOMIC DNA]</scope>
    <source>
        <strain evidence="1 2">RE98</strain>
    </source>
</reference>
<gene>
    <name evidence="1" type="ORF">IX92_05805</name>
</gene>
<dbReference type="RefSeq" id="WP_043007688.1">
    <property type="nucleotide sequence ID" value="NZ_CP009617.1"/>
</dbReference>
<dbReference type="EMBL" id="CP009617">
    <property type="protein sequence ID" value="AIW18588.1"/>
    <property type="molecule type" value="Genomic_DNA"/>
</dbReference>
<name>A0AAN0VWB4_9VIBR</name>
<dbReference type="AlphaFoldDB" id="A0AAN0VWB4"/>
<protein>
    <submittedName>
        <fullName evidence="1">Uncharacterized protein</fullName>
    </submittedName>
</protein>
<evidence type="ECO:0000313" key="2">
    <source>
        <dbReference type="Proteomes" id="UP000030081"/>
    </source>
</evidence>
<sequence length="185" mass="20643">MAVITGQLEASSEKALKSLLSNAIVDIRCSCVSLTYMSPVITCSFMSIRLSNNKFLTLEFDWGGTQVGRNDVYYLEAELTETPSVVQAEISDDGKSWNYRSDYFSYDLGYREKACAVKILSETYEDEINNERISYDAGLVVSFESGKELAIVHQDSIVAGLKFSSLPEVNSELAEPYVVRKTLLK</sequence>
<accession>A0AAN0VWB4</accession>
<dbReference type="KEGG" id="vcy:IX92_05805"/>
<organism evidence="1 2">
    <name type="scientific">Vibrio coralliilyticus</name>
    <dbReference type="NCBI Taxonomy" id="190893"/>
    <lineage>
        <taxon>Bacteria</taxon>
        <taxon>Pseudomonadati</taxon>
        <taxon>Pseudomonadota</taxon>
        <taxon>Gammaproteobacteria</taxon>
        <taxon>Vibrionales</taxon>
        <taxon>Vibrionaceae</taxon>
        <taxon>Vibrio</taxon>
    </lineage>
</organism>
<keyword evidence="2" id="KW-1185">Reference proteome</keyword>